<keyword evidence="2" id="KW-1185">Reference proteome</keyword>
<reference evidence="1 2" key="1">
    <citation type="submission" date="2014-07" db="EMBL/GenBank/DDBJ databases">
        <title>Complete Genome Sequence of Dyella japonica Strain A8 Isolated from Malaysian Tropical Soil.</title>
        <authorList>
            <person name="Hui R.K.H."/>
            <person name="Chen J.-W."/>
            <person name="Chan K.-G."/>
            <person name="Leung F.C.C."/>
        </authorList>
    </citation>
    <scope>NUCLEOTIDE SEQUENCE [LARGE SCALE GENOMIC DNA]</scope>
    <source>
        <strain evidence="1 2">A8</strain>
    </source>
</reference>
<dbReference type="STRING" id="1217721.HY57_13495"/>
<evidence type="ECO:0000313" key="2">
    <source>
        <dbReference type="Proteomes" id="UP000027987"/>
    </source>
</evidence>
<organism evidence="1 2">
    <name type="scientific">Dyella japonica A8</name>
    <dbReference type="NCBI Taxonomy" id="1217721"/>
    <lineage>
        <taxon>Bacteria</taxon>
        <taxon>Pseudomonadati</taxon>
        <taxon>Pseudomonadota</taxon>
        <taxon>Gammaproteobacteria</taxon>
        <taxon>Lysobacterales</taxon>
        <taxon>Rhodanobacteraceae</taxon>
        <taxon>Dyella</taxon>
    </lineage>
</organism>
<dbReference type="RefSeq" id="WP_019467549.1">
    <property type="nucleotide sequence ID" value="NZ_ALOY01000184.1"/>
</dbReference>
<dbReference type="EMBL" id="CP008884">
    <property type="protein sequence ID" value="AIF48196.1"/>
    <property type="molecule type" value="Genomic_DNA"/>
</dbReference>
<name>A0A075K1G3_9GAMM</name>
<proteinExistence type="predicted"/>
<dbReference type="HOGENOM" id="CLU_1508331_0_0_6"/>
<dbReference type="AlphaFoldDB" id="A0A075K1G3"/>
<dbReference type="KEGG" id="dja:HY57_13495"/>
<gene>
    <name evidence="1" type="ORF">HY57_13495</name>
</gene>
<sequence>MIPRLVNILDQSQMNAWIASISALQAVTVAHDPTRGMGIWKDSFLVDGQIHEIFYGGPSTHNGHSFLVCREFMIAGVPYKQGIRQFTEQPHRGTGLGRWVLQAATDHYGVLVGDDAGMTADAYGLWSNPKNGISVEAIDIATGSRQPNTPALFSTWPSAQVDVLVLTSSAASRYAAPT</sequence>
<dbReference type="PATRIC" id="fig|1217721.7.peg.2783"/>
<dbReference type="Proteomes" id="UP000027987">
    <property type="component" value="Chromosome"/>
</dbReference>
<accession>A0A075K1G3</accession>
<evidence type="ECO:0000313" key="1">
    <source>
        <dbReference type="EMBL" id="AIF48196.1"/>
    </source>
</evidence>
<protein>
    <submittedName>
        <fullName evidence="1">Uncharacterized protein</fullName>
    </submittedName>
</protein>